<evidence type="ECO:0000313" key="4">
    <source>
        <dbReference type="Proteomes" id="UP000663870"/>
    </source>
</evidence>
<organism evidence="1 3">
    <name type="scientific">Rotaria sordida</name>
    <dbReference type="NCBI Taxonomy" id="392033"/>
    <lineage>
        <taxon>Eukaryota</taxon>
        <taxon>Metazoa</taxon>
        <taxon>Spiralia</taxon>
        <taxon>Gnathifera</taxon>
        <taxon>Rotifera</taxon>
        <taxon>Eurotatoria</taxon>
        <taxon>Bdelloidea</taxon>
        <taxon>Philodinida</taxon>
        <taxon>Philodinidae</taxon>
        <taxon>Rotaria</taxon>
    </lineage>
</organism>
<comment type="caution">
    <text evidence="1">The sequence shown here is derived from an EMBL/GenBank/DDBJ whole genome shotgun (WGS) entry which is preliminary data.</text>
</comment>
<evidence type="ECO:0000313" key="2">
    <source>
        <dbReference type="EMBL" id="CAF1585082.1"/>
    </source>
</evidence>
<evidence type="ECO:0000313" key="3">
    <source>
        <dbReference type="Proteomes" id="UP000663854"/>
    </source>
</evidence>
<dbReference type="EMBL" id="CAJNOL010004291">
    <property type="protein sequence ID" value="CAF1585082.1"/>
    <property type="molecule type" value="Genomic_DNA"/>
</dbReference>
<accession>A0A815F7W7</accession>
<dbReference type="Proteomes" id="UP000663870">
    <property type="component" value="Unassembled WGS sequence"/>
</dbReference>
<evidence type="ECO:0000313" key="1">
    <source>
        <dbReference type="EMBL" id="CAF1319868.1"/>
    </source>
</evidence>
<feature type="non-terminal residue" evidence="1">
    <location>
        <position position="1"/>
    </location>
</feature>
<dbReference type="Proteomes" id="UP000663854">
    <property type="component" value="Unassembled WGS sequence"/>
</dbReference>
<sequence>MAQSTLPLYYRCIGFPCGIDGGPGQDERTDSTWMTEDVDLITRFLIEKNAHPAMNRDDLEASGRLLKEDDNRFPASTVFDTIEEVDQVLVTDKSWSYVGDRCWLPSRKHVRSYDSSSISNDCVWNAVLVIYLTGHGLSKEQSERLANWRLNKSIGDQHSQYAPYPISQNRDWQLRKFGEIIGFAEFLSCEDFYSEYHHDCEDQFGNEITKPHDYHIVLIVDSCFSGTWLSELREHASRNDDYPQNMSVTIQTSAGSESTDYSYGHFFTPLFVKLQHADLDKYITDFNQLDPQEKDGLVREQQVQQFPQFLYVGPKSDEREHEMVIMDEMSPVKLIHGLRFFDSQEFFAFFAKMAQLLFDIFYDEEC</sequence>
<proteinExistence type="predicted"/>
<dbReference type="EMBL" id="CAJNOH010003007">
    <property type="protein sequence ID" value="CAF1319868.1"/>
    <property type="molecule type" value="Genomic_DNA"/>
</dbReference>
<name>A0A815F7W7_9BILA</name>
<keyword evidence="4" id="KW-1185">Reference proteome</keyword>
<gene>
    <name evidence="2" type="ORF">JXQ802_LOCUS46639</name>
    <name evidence="1" type="ORF">PYM288_LOCUS30856</name>
</gene>
<dbReference type="AlphaFoldDB" id="A0A815F7W7"/>
<protein>
    <submittedName>
        <fullName evidence="1">Uncharacterized protein</fullName>
    </submittedName>
</protein>
<reference evidence="1" key="1">
    <citation type="submission" date="2021-02" db="EMBL/GenBank/DDBJ databases">
        <authorList>
            <person name="Nowell W R."/>
        </authorList>
    </citation>
    <scope>NUCLEOTIDE SEQUENCE</scope>
</reference>